<evidence type="ECO:0000313" key="3">
    <source>
        <dbReference type="Proteomes" id="UP000765509"/>
    </source>
</evidence>
<reference evidence="2" key="1">
    <citation type="submission" date="2021-03" db="EMBL/GenBank/DDBJ databases">
        <title>Draft genome sequence of rust myrtle Austropuccinia psidii MF-1, a brazilian biotype.</title>
        <authorList>
            <person name="Quecine M.C."/>
            <person name="Pachon D.M.R."/>
            <person name="Bonatelli M.L."/>
            <person name="Correr F.H."/>
            <person name="Franceschini L.M."/>
            <person name="Leite T.F."/>
            <person name="Margarido G.R.A."/>
            <person name="Almeida C.A."/>
            <person name="Ferrarezi J.A."/>
            <person name="Labate C.A."/>
        </authorList>
    </citation>
    <scope>NUCLEOTIDE SEQUENCE</scope>
    <source>
        <strain evidence="2">MF-1</strain>
    </source>
</reference>
<feature type="compositionally biased region" description="Polar residues" evidence="1">
    <location>
        <begin position="62"/>
        <end position="74"/>
    </location>
</feature>
<accession>A0A9Q3KEZ4</accession>
<sequence>MLPKIYHRVMNCLHLLRKFLKEEEIVRYANGWNPLSSKTQITNINDWHNKKREARKEEAPVASTSKPPANQTLQEGEKNNKTNLWKPYFSNYRIPRIKKDAMEDVCNIARALMEFKDKEEQRMTKPHFQKK</sequence>
<dbReference type="AlphaFoldDB" id="A0A9Q3KEZ4"/>
<evidence type="ECO:0000256" key="1">
    <source>
        <dbReference type="SAM" id="MobiDB-lite"/>
    </source>
</evidence>
<evidence type="ECO:0000313" key="2">
    <source>
        <dbReference type="EMBL" id="MBW0580148.1"/>
    </source>
</evidence>
<organism evidence="2 3">
    <name type="scientific">Austropuccinia psidii MF-1</name>
    <dbReference type="NCBI Taxonomy" id="1389203"/>
    <lineage>
        <taxon>Eukaryota</taxon>
        <taxon>Fungi</taxon>
        <taxon>Dikarya</taxon>
        <taxon>Basidiomycota</taxon>
        <taxon>Pucciniomycotina</taxon>
        <taxon>Pucciniomycetes</taxon>
        <taxon>Pucciniales</taxon>
        <taxon>Sphaerophragmiaceae</taxon>
        <taxon>Austropuccinia</taxon>
    </lineage>
</organism>
<proteinExistence type="predicted"/>
<dbReference type="Proteomes" id="UP000765509">
    <property type="component" value="Unassembled WGS sequence"/>
</dbReference>
<keyword evidence="3" id="KW-1185">Reference proteome</keyword>
<feature type="region of interest" description="Disordered" evidence="1">
    <location>
        <begin position="49"/>
        <end position="80"/>
    </location>
</feature>
<dbReference type="EMBL" id="AVOT02106834">
    <property type="protein sequence ID" value="MBW0580148.1"/>
    <property type="molecule type" value="Genomic_DNA"/>
</dbReference>
<protein>
    <submittedName>
        <fullName evidence="2">Uncharacterized protein</fullName>
    </submittedName>
</protein>
<comment type="caution">
    <text evidence="2">The sequence shown here is derived from an EMBL/GenBank/DDBJ whole genome shotgun (WGS) entry which is preliminary data.</text>
</comment>
<gene>
    <name evidence="2" type="ORF">O181_119863</name>
</gene>
<name>A0A9Q3KEZ4_9BASI</name>